<dbReference type="Proteomes" id="UP000078476">
    <property type="component" value="Unassembled WGS sequence"/>
</dbReference>
<name>A0A177NBS0_9GAMM</name>
<feature type="domain" description="Polymerase nucleotidyl transferase" evidence="1">
    <location>
        <begin position="9"/>
        <end position="78"/>
    </location>
</feature>
<reference evidence="2 3" key="1">
    <citation type="submission" date="2016-03" db="EMBL/GenBank/DDBJ databases">
        <authorList>
            <person name="Ploux O."/>
        </authorList>
    </citation>
    <scope>NUCLEOTIDE SEQUENCE [LARGE SCALE GENOMIC DNA]</scope>
    <source>
        <strain evidence="2 3">R-45370</strain>
    </source>
</reference>
<protein>
    <submittedName>
        <fullName evidence="2">DNA polymerase III subunit beta</fullName>
    </submittedName>
</protein>
<evidence type="ECO:0000259" key="1">
    <source>
        <dbReference type="Pfam" id="PF01909"/>
    </source>
</evidence>
<dbReference type="SUPFAM" id="SSF81301">
    <property type="entry name" value="Nucleotidyltransferase"/>
    <property type="match status" value="1"/>
</dbReference>
<dbReference type="InterPro" id="IPR043519">
    <property type="entry name" value="NT_sf"/>
</dbReference>
<dbReference type="STRING" id="980561.A1359_10470"/>
<gene>
    <name evidence="2" type="ORF">A1359_10470</name>
</gene>
<evidence type="ECO:0000313" key="3">
    <source>
        <dbReference type="Proteomes" id="UP000078476"/>
    </source>
</evidence>
<dbReference type="InterPro" id="IPR002934">
    <property type="entry name" value="Polymerase_NTP_transf_dom"/>
</dbReference>
<dbReference type="CDD" id="cd05403">
    <property type="entry name" value="NT_KNTase_like"/>
    <property type="match status" value="1"/>
</dbReference>
<dbReference type="GO" id="GO:0016779">
    <property type="term" value="F:nucleotidyltransferase activity"/>
    <property type="evidence" value="ECO:0007669"/>
    <property type="project" value="InterPro"/>
</dbReference>
<dbReference type="OrthoDB" id="14556at2"/>
<dbReference type="Pfam" id="PF01909">
    <property type="entry name" value="NTP_transf_2"/>
    <property type="match status" value="1"/>
</dbReference>
<dbReference type="RefSeq" id="WP_066982985.1">
    <property type="nucleotide sequence ID" value="NZ_LUUI01000109.1"/>
</dbReference>
<keyword evidence="3" id="KW-1185">Reference proteome</keyword>
<proteinExistence type="predicted"/>
<evidence type="ECO:0000313" key="2">
    <source>
        <dbReference type="EMBL" id="OAI14490.1"/>
    </source>
</evidence>
<organism evidence="2 3">
    <name type="scientific">Methylomonas lenta</name>
    <dbReference type="NCBI Taxonomy" id="980561"/>
    <lineage>
        <taxon>Bacteria</taxon>
        <taxon>Pseudomonadati</taxon>
        <taxon>Pseudomonadota</taxon>
        <taxon>Gammaproteobacteria</taxon>
        <taxon>Methylococcales</taxon>
        <taxon>Methylococcaceae</taxon>
        <taxon>Methylomonas</taxon>
    </lineage>
</organism>
<dbReference type="Gene3D" id="3.30.460.10">
    <property type="entry name" value="Beta Polymerase, domain 2"/>
    <property type="match status" value="1"/>
</dbReference>
<dbReference type="EMBL" id="LUUI01000109">
    <property type="protein sequence ID" value="OAI14490.1"/>
    <property type="molecule type" value="Genomic_DNA"/>
</dbReference>
<accession>A0A177NBS0</accession>
<comment type="caution">
    <text evidence="2">The sequence shown here is derived from an EMBL/GenBank/DDBJ whole genome shotgun (WGS) entry which is preliminary data.</text>
</comment>
<sequence length="94" mass="10980">MRLTHAEISVLKDSLKRTDPSARLYLFGSRLDDAKKGGDIDLLIKSKSLKKTDIRRLRMDFYQHFGEQKMDILVDDDEQNNPFLAKIWQQAVEL</sequence>
<dbReference type="AlphaFoldDB" id="A0A177NBS0"/>